<reference evidence="2" key="1">
    <citation type="submission" date="2018-01" db="EMBL/GenBank/DDBJ databases">
        <title>An insight into the sialome of Amazonian anophelines.</title>
        <authorList>
            <person name="Ribeiro J.M."/>
            <person name="Scarpassa V."/>
            <person name="Calvo E."/>
        </authorList>
    </citation>
    <scope>NUCLEOTIDE SEQUENCE</scope>
</reference>
<dbReference type="AlphaFoldDB" id="A0A2M4D2F1"/>
<evidence type="ECO:0000256" key="1">
    <source>
        <dbReference type="SAM" id="SignalP"/>
    </source>
</evidence>
<name>A0A2M4D2F1_ANODA</name>
<feature type="chain" id="PRO_5014973411" evidence="1">
    <location>
        <begin position="24"/>
        <end position="89"/>
    </location>
</feature>
<organism evidence="2">
    <name type="scientific">Anopheles darlingi</name>
    <name type="common">Mosquito</name>
    <dbReference type="NCBI Taxonomy" id="43151"/>
    <lineage>
        <taxon>Eukaryota</taxon>
        <taxon>Metazoa</taxon>
        <taxon>Ecdysozoa</taxon>
        <taxon>Arthropoda</taxon>
        <taxon>Hexapoda</taxon>
        <taxon>Insecta</taxon>
        <taxon>Pterygota</taxon>
        <taxon>Neoptera</taxon>
        <taxon>Endopterygota</taxon>
        <taxon>Diptera</taxon>
        <taxon>Nematocera</taxon>
        <taxon>Culicoidea</taxon>
        <taxon>Culicidae</taxon>
        <taxon>Anophelinae</taxon>
        <taxon>Anopheles</taxon>
    </lineage>
</organism>
<protein>
    <submittedName>
        <fullName evidence="2">Putative secreted protein</fullName>
    </submittedName>
</protein>
<dbReference type="EMBL" id="GGFL01007090">
    <property type="protein sequence ID" value="MBW71268.1"/>
    <property type="molecule type" value="Transcribed_RNA"/>
</dbReference>
<feature type="signal peptide" evidence="1">
    <location>
        <begin position="1"/>
        <end position="23"/>
    </location>
</feature>
<sequence>MRRIQVCLSTIFFLVSSINSCHCHCHFVPTLSTWRRRRSSYAIPPRVVCLALRVDTIVRTPRNIMSFFSNVRASSSNESYAQSYSTWSD</sequence>
<proteinExistence type="predicted"/>
<accession>A0A2M4D2F1</accession>
<keyword evidence="1" id="KW-0732">Signal</keyword>
<evidence type="ECO:0000313" key="2">
    <source>
        <dbReference type="EMBL" id="MBW71268.1"/>
    </source>
</evidence>